<proteinExistence type="predicted"/>
<feature type="signal peptide" evidence="1">
    <location>
        <begin position="1"/>
        <end position="23"/>
    </location>
</feature>
<keyword evidence="1" id="KW-0732">Signal</keyword>
<reference evidence="2 3" key="1">
    <citation type="submission" date="2020-08" db="EMBL/GenBank/DDBJ databases">
        <title>Bridging the membrane lipid divide: bacteria of the FCB group superphylum have the potential to synthesize archaeal ether lipids.</title>
        <authorList>
            <person name="Villanueva L."/>
            <person name="Von Meijenfeldt F.A.B."/>
            <person name="Westbye A.B."/>
            <person name="Yadav S."/>
            <person name="Hopmans E.C."/>
            <person name="Dutilh B.E."/>
            <person name="Sinninghe Damste J.S."/>
        </authorList>
    </citation>
    <scope>NUCLEOTIDE SEQUENCE [LARGE SCALE GENOMIC DNA]</scope>
    <source>
        <strain evidence="2">NIOZ-UU17</strain>
    </source>
</reference>
<feature type="chain" id="PRO_5035294735" evidence="1">
    <location>
        <begin position="24"/>
        <end position="111"/>
    </location>
</feature>
<dbReference type="Gene3D" id="2.40.160.60">
    <property type="entry name" value="Outer membrane protein transport protein (OMPP1/FadL/TodX)"/>
    <property type="match status" value="1"/>
</dbReference>
<evidence type="ECO:0000313" key="2">
    <source>
        <dbReference type="EMBL" id="MBC8430297.1"/>
    </source>
</evidence>
<gene>
    <name evidence="2" type="ORF">H8D96_00085</name>
</gene>
<organism evidence="2 3">
    <name type="scientific">Candidatus Desulfatibia vada</name>
    <dbReference type="NCBI Taxonomy" id="2841696"/>
    <lineage>
        <taxon>Bacteria</taxon>
        <taxon>Pseudomonadati</taxon>
        <taxon>Thermodesulfobacteriota</taxon>
        <taxon>Desulfobacteria</taxon>
        <taxon>Desulfobacterales</taxon>
        <taxon>Desulfobacterales incertae sedis</taxon>
        <taxon>Candidatus Desulfatibia</taxon>
    </lineage>
</organism>
<dbReference type="EMBL" id="JACNIG010000005">
    <property type="protein sequence ID" value="MBC8430297.1"/>
    <property type="molecule type" value="Genomic_DNA"/>
</dbReference>
<dbReference type="Proteomes" id="UP000605201">
    <property type="component" value="Unassembled WGS sequence"/>
</dbReference>
<accession>A0A8J6TP95</accession>
<protein>
    <submittedName>
        <fullName evidence="2">Uncharacterized protein</fullName>
    </submittedName>
</protein>
<evidence type="ECO:0000313" key="3">
    <source>
        <dbReference type="Proteomes" id="UP000605201"/>
    </source>
</evidence>
<sequence>MKKFIVFLVAVGLVLYGASPLFAGGAINKNNLSAEYIRTMNRAAATDSADIVAYNPAGTTALEDGMYSNFSFQYIDKEYENIVSGTTYTTTEPSTIPELYVVYKKGQWAGF</sequence>
<feature type="non-terminal residue" evidence="2">
    <location>
        <position position="111"/>
    </location>
</feature>
<evidence type="ECO:0000256" key="1">
    <source>
        <dbReference type="SAM" id="SignalP"/>
    </source>
</evidence>
<dbReference type="AlphaFoldDB" id="A0A8J6TP95"/>
<name>A0A8J6TP95_9BACT</name>
<comment type="caution">
    <text evidence="2">The sequence shown here is derived from an EMBL/GenBank/DDBJ whole genome shotgun (WGS) entry which is preliminary data.</text>
</comment>